<evidence type="ECO:0000313" key="2">
    <source>
        <dbReference type="EMBL" id="SFE41355.1"/>
    </source>
</evidence>
<gene>
    <name evidence="2" type="ORF">SAMN05192532_101772</name>
</gene>
<dbReference type="STRING" id="930128.SAMN05192532_101772"/>
<dbReference type="OrthoDB" id="6194521at2"/>
<evidence type="ECO:0000313" key="3">
    <source>
        <dbReference type="Proteomes" id="UP000199516"/>
    </source>
</evidence>
<protein>
    <submittedName>
        <fullName evidence="2">O-acetyl-ADP-ribose deacetylase (Regulator of RNase III), contains Macro domain</fullName>
    </submittedName>
</protein>
<dbReference type="RefSeq" id="WP_091657550.1">
    <property type="nucleotide sequence ID" value="NZ_FONT01000001.1"/>
</dbReference>
<dbReference type="SUPFAM" id="SSF52949">
    <property type="entry name" value="Macro domain-like"/>
    <property type="match status" value="1"/>
</dbReference>
<dbReference type="SMART" id="SM00506">
    <property type="entry name" value="A1pp"/>
    <property type="match status" value="1"/>
</dbReference>
<dbReference type="PROSITE" id="PS51154">
    <property type="entry name" value="MACRO"/>
    <property type="match status" value="1"/>
</dbReference>
<organism evidence="2 3">
    <name type="scientific">Alteribacillus iranensis</name>
    <dbReference type="NCBI Taxonomy" id="930128"/>
    <lineage>
        <taxon>Bacteria</taxon>
        <taxon>Bacillati</taxon>
        <taxon>Bacillota</taxon>
        <taxon>Bacilli</taxon>
        <taxon>Bacillales</taxon>
        <taxon>Bacillaceae</taxon>
        <taxon>Alteribacillus</taxon>
    </lineage>
</organism>
<dbReference type="Pfam" id="PF01661">
    <property type="entry name" value="Macro"/>
    <property type="match status" value="1"/>
</dbReference>
<feature type="domain" description="Macro" evidence="1">
    <location>
        <begin position="1"/>
        <end position="182"/>
    </location>
</feature>
<evidence type="ECO:0000259" key="1">
    <source>
        <dbReference type="PROSITE" id="PS51154"/>
    </source>
</evidence>
<dbReference type="PANTHER" id="PTHR11106">
    <property type="entry name" value="GANGLIOSIDE INDUCED DIFFERENTIATION ASSOCIATED PROTEIN 2-RELATED"/>
    <property type="match status" value="1"/>
</dbReference>
<dbReference type="Gene3D" id="3.40.220.10">
    <property type="entry name" value="Leucine Aminopeptidase, subunit E, domain 1"/>
    <property type="match status" value="1"/>
</dbReference>
<dbReference type="EMBL" id="FONT01000001">
    <property type="protein sequence ID" value="SFE41355.1"/>
    <property type="molecule type" value="Genomic_DNA"/>
</dbReference>
<dbReference type="AlphaFoldDB" id="A0A1I2ABH0"/>
<sequence length="187" mass="20409">MKAKINGNTLELITGDITQFSTDVMVNAANGTLMGGGGVDGAIHRAAGEELLEECKAVRNNQLHGDLLPTGEAIMTRGYNLPAKYVIHTVGPVWGEHSGEEAALLAKCYSHSLLLSFEKNMKRISFPSISTGVYGYPVEKASIVAIQTIGEFLKSNEFGKVTMVLFSREDYETYVAALEEYLSEWNK</sequence>
<reference evidence="2 3" key="1">
    <citation type="submission" date="2016-10" db="EMBL/GenBank/DDBJ databases">
        <authorList>
            <person name="de Groot N.N."/>
        </authorList>
    </citation>
    <scope>NUCLEOTIDE SEQUENCE [LARGE SCALE GENOMIC DNA]</scope>
    <source>
        <strain evidence="2 3">DSM 23995</strain>
    </source>
</reference>
<dbReference type="Proteomes" id="UP000199516">
    <property type="component" value="Unassembled WGS sequence"/>
</dbReference>
<dbReference type="NCBIfam" id="NF001664">
    <property type="entry name" value="PRK00431.1-6"/>
    <property type="match status" value="1"/>
</dbReference>
<dbReference type="PANTHER" id="PTHR11106:SF27">
    <property type="entry name" value="MACRO DOMAIN-CONTAINING PROTEIN"/>
    <property type="match status" value="1"/>
</dbReference>
<dbReference type="InterPro" id="IPR002589">
    <property type="entry name" value="Macro_dom"/>
</dbReference>
<keyword evidence="3" id="KW-1185">Reference proteome</keyword>
<dbReference type="CDD" id="cd02908">
    <property type="entry name" value="Macro_OAADPr_deacetylase"/>
    <property type="match status" value="1"/>
</dbReference>
<dbReference type="InterPro" id="IPR043472">
    <property type="entry name" value="Macro_dom-like"/>
</dbReference>
<accession>A0A1I2ABH0</accession>
<proteinExistence type="predicted"/>
<name>A0A1I2ABH0_9BACI</name>